<evidence type="ECO:0000313" key="1">
    <source>
        <dbReference type="EMBL" id="GER44030.1"/>
    </source>
</evidence>
<organism evidence="1 2">
    <name type="scientific">Striga asiatica</name>
    <name type="common">Asiatic witchweed</name>
    <name type="synonym">Buchnera asiatica</name>
    <dbReference type="NCBI Taxonomy" id="4170"/>
    <lineage>
        <taxon>Eukaryota</taxon>
        <taxon>Viridiplantae</taxon>
        <taxon>Streptophyta</taxon>
        <taxon>Embryophyta</taxon>
        <taxon>Tracheophyta</taxon>
        <taxon>Spermatophyta</taxon>
        <taxon>Magnoliopsida</taxon>
        <taxon>eudicotyledons</taxon>
        <taxon>Gunneridae</taxon>
        <taxon>Pentapetalae</taxon>
        <taxon>asterids</taxon>
        <taxon>lamiids</taxon>
        <taxon>Lamiales</taxon>
        <taxon>Orobanchaceae</taxon>
        <taxon>Buchnereae</taxon>
        <taxon>Striga</taxon>
    </lineage>
</organism>
<keyword evidence="2" id="KW-1185">Reference proteome</keyword>
<sequence length="153" mass="17585">MAVRQLIISYPSSILYHIRRAYHVISAEEIHDRFHGCRLIRPDFVRPYHKRLPENRFALCKSPQKVLVVHLRIYFASRQTISLRDRDSIDLNSVHSLPMSCLDVRLRLGLQLHSPRARRPATAVKTDALARLASRDAKIAASIDLLTEEILLG</sequence>
<dbReference type="AlphaFoldDB" id="A0A5A7QFR8"/>
<proteinExistence type="predicted"/>
<name>A0A5A7QFR8_STRAF</name>
<reference evidence="2" key="1">
    <citation type="journal article" date="2019" name="Curr. Biol.">
        <title>Genome Sequence of Striga asiatica Provides Insight into the Evolution of Plant Parasitism.</title>
        <authorList>
            <person name="Yoshida S."/>
            <person name="Kim S."/>
            <person name="Wafula E.K."/>
            <person name="Tanskanen J."/>
            <person name="Kim Y.M."/>
            <person name="Honaas L."/>
            <person name="Yang Z."/>
            <person name="Spallek T."/>
            <person name="Conn C.E."/>
            <person name="Ichihashi Y."/>
            <person name="Cheong K."/>
            <person name="Cui S."/>
            <person name="Der J.P."/>
            <person name="Gundlach H."/>
            <person name="Jiao Y."/>
            <person name="Hori C."/>
            <person name="Ishida J.K."/>
            <person name="Kasahara H."/>
            <person name="Kiba T."/>
            <person name="Kim M.S."/>
            <person name="Koo N."/>
            <person name="Laohavisit A."/>
            <person name="Lee Y.H."/>
            <person name="Lumba S."/>
            <person name="McCourt P."/>
            <person name="Mortimer J.C."/>
            <person name="Mutuku J.M."/>
            <person name="Nomura T."/>
            <person name="Sasaki-Sekimoto Y."/>
            <person name="Seto Y."/>
            <person name="Wang Y."/>
            <person name="Wakatake T."/>
            <person name="Sakakibara H."/>
            <person name="Demura T."/>
            <person name="Yamaguchi S."/>
            <person name="Yoneyama K."/>
            <person name="Manabe R.I."/>
            <person name="Nelson D.C."/>
            <person name="Schulman A.H."/>
            <person name="Timko M.P."/>
            <person name="dePamphilis C.W."/>
            <person name="Choi D."/>
            <person name="Shirasu K."/>
        </authorList>
    </citation>
    <scope>NUCLEOTIDE SEQUENCE [LARGE SCALE GENOMIC DNA]</scope>
    <source>
        <strain evidence="2">cv. UVA1</strain>
    </source>
</reference>
<protein>
    <submittedName>
        <fullName evidence="1">Mitochondrial group I intron splicing factor CCM1</fullName>
    </submittedName>
</protein>
<gene>
    <name evidence="1" type="ORF">STAS_20913</name>
</gene>
<evidence type="ECO:0000313" key="2">
    <source>
        <dbReference type="Proteomes" id="UP000325081"/>
    </source>
</evidence>
<comment type="caution">
    <text evidence="1">The sequence shown here is derived from an EMBL/GenBank/DDBJ whole genome shotgun (WGS) entry which is preliminary data.</text>
</comment>
<accession>A0A5A7QFR8</accession>
<dbReference type="Proteomes" id="UP000325081">
    <property type="component" value="Unassembled WGS sequence"/>
</dbReference>
<dbReference type="EMBL" id="BKCP01006848">
    <property type="protein sequence ID" value="GER44030.1"/>
    <property type="molecule type" value="Genomic_DNA"/>
</dbReference>